<dbReference type="STRING" id="71784.A0A1Y2AYU1"/>
<feature type="compositionally biased region" description="Gly residues" evidence="1">
    <location>
        <begin position="501"/>
        <end position="524"/>
    </location>
</feature>
<evidence type="ECO:0000256" key="1">
    <source>
        <dbReference type="SAM" id="MobiDB-lite"/>
    </source>
</evidence>
<dbReference type="InParanoid" id="A0A1Y2AYU1"/>
<sequence>MAQTDIPLVKGKKSKKQAPSPSTGPAESPSEVLTPTLASASANIDAIAPGGRQRGPVEEVIAKRMRQLGKKLQRYRAYAAQEPSTLNADQRAALTSLPFLEGAYRELEELTKEKGPVDEQELIQAAKLREAKENAIKEAEATTSSRIAEYQSHLLTPLGLFLRLYSLLHPARPSDHHHLTFAHLSLPASLQNEVQATDVLRVGRMYEELANGGSGGIAVLDQLVNGPGGDDEENNHIHHLLDLLSKSVAEDSSALPTDEPAESVVEASTQPAEQPSEIVPPSLDISRAVSESELPNGHAEPTEEQDRTQPGLSFLQPDELEPEPTADEPVPEAIDESYEIVPQLEAHQTSGLQPPFLETPYEAPIVAESSAVQTRAIATPAFTATPGNWADLDDEDEGVSGHANAAAPPVLAPEIEATTVSATAELEVTQTPPLPEKPAPAAKSEVVTEGSKKSDKPNGHRRGGRPEVQPRPKGPSTVVDEEGFVSKIRRHLPQVTRGRGGRGGGGGGGGGGESRGRGNGAGRGRGGESTLRVPKHQVGMEPNHLPTPLPVRVNSIPNDPRRRKAR</sequence>
<reference evidence="2 3" key="1">
    <citation type="submission" date="2016-07" db="EMBL/GenBank/DDBJ databases">
        <title>Pervasive Adenine N6-methylation of Active Genes in Fungi.</title>
        <authorList>
            <consortium name="DOE Joint Genome Institute"/>
            <person name="Mondo S.J."/>
            <person name="Dannebaum R.O."/>
            <person name="Kuo R.C."/>
            <person name="Labutti K."/>
            <person name="Haridas S."/>
            <person name="Kuo A."/>
            <person name="Salamov A."/>
            <person name="Ahrendt S.R."/>
            <person name="Lipzen A."/>
            <person name="Sullivan W."/>
            <person name="Andreopoulos W.B."/>
            <person name="Clum A."/>
            <person name="Lindquist E."/>
            <person name="Daum C."/>
            <person name="Ramamoorthy G.K."/>
            <person name="Gryganskyi A."/>
            <person name="Culley D."/>
            <person name="Magnuson J.K."/>
            <person name="James T.Y."/>
            <person name="O'Malley M.A."/>
            <person name="Stajich J.E."/>
            <person name="Spatafora J.W."/>
            <person name="Visel A."/>
            <person name="Grigoriev I.V."/>
        </authorList>
    </citation>
    <scope>NUCLEOTIDE SEQUENCE [LARGE SCALE GENOMIC DNA]</scope>
    <source>
        <strain evidence="2 3">68-887.2</strain>
    </source>
</reference>
<feature type="compositionally biased region" description="Acidic residues" evidence="1">
    <location>
        <begin position="318"/>
        <end position="329"/>
    </location>
</feature>
<feature type="region of interest" description="Disordered" evidence="1">
    <location>
        <begin position="251"/>
        <end position="329"/>
    </location>
</feature>
<organism evidence="2 3">
    <name type="scientific">Naematelia encephala</name>
    <dbReference type="NCBI Taxonomy" id="71784"/>
    <lineage>
        <taxon>Eukaryota</taxon>
        <taxon>Fungi</taxon>
        <taxon>Dikarya</taxon>
        <taxon>Basidiomycota</taxon>
        <taxon>Agaricomycotina</taxon>
        <taxon>Tremellomycetes</taxon>
        <taxon>Tremellales</taxon>
        <taxon>Naemateliaceae</taxon>
        <taxon>Naematelia</taxon>
    </lineage>
</organism>
<evidence type="ECO:0000313" key="2">
    <source>
        <dbReference type="EMBL" id="ORY27656.1"/>
    </source>
</evidence>
<dbReference type="EMBL" id="MCFC01000037">
    <property type="protein sequence ID" value="ORY27656.1"/>
    <property type="molecule type" value="Genomic_DNA"/>
</dbReference>
<comment type="caution">
    <text evidence="2">The sequence shown here is derived from an EMBL/GenBank/DDBJ whole genome shotgun (WGS) entry which is preliminary data.</text>
</comment>
<dbReference type="AlphaFoldDB" id="A0A1Y2AYU1"/>
<feature type="region of interest" description="Disordered" evidence="1">
    <location>
        <begin position="384"/>
        <end position="566"/>
    </location>
</feature>
<proteinExistence type="predicted"/>
<protein>
    <submittedName>
        <fullName evidence="2">Uncharacterized protein</fullName>
    </submittedName>
</protein>
<keyword evidence="3" id="KW-1185">Reference proteome</keyword>
<accession>A0A1Y2AYU1</accession>
<dbReference type="Proteomes" id="UP000193986">
    <property type="component" value="Unassembled WGS sequence"/>
</dbReference>
<dbReference type="OrthoDB" id="2409325at2759"/>
<gene>
    <name evidence="2" type="ORF">BCR39DRAFT_506195</name>
</gene>
<name>A0A1Y2AYU1_9TREE</name>
<feature type="compositionally biased region" description="Basic and acidic residues" evidence="1">
    <location>
        <begin position="450"/>
        <end position="470"/>
    </location>
</feature>
<feature type="compositionally biased region" description="Polar residues" evidence="1">
    <location>
        <begin position="17"/>
        <end position="32"/>
    </location>
</feature>
<feature type="region of interest" description="Disordered" evidence="1">
    <location>
        <begin position="1"/>
        <end position="32"/>
    </location>
</feature>
<evidence type="ECO:0000313" key="3">
    <source>
        <dbReference type="Proteomes" id="UP000193986"/>
    </source>
</evidence>